<name>A0A1I3X2G3_9HYPH</name>
<evidence type="ECO:0000256" key="4">
    <source>
        <dbReference type="ARBA" id="ARBA00022630"/>
    </source>
</evidence>
<dbReference type="InterPro" id="IPR014729">
    <property type="entry name" value="Rossmann-like_a/b/a_fold"/>
</dbReference>
<evidence type="ECO:0000256" key="6">
    <source>
        <dbReference type="ARBA" id="ARBA00022679"/>
    </source>
</evidence>
<dbReference type="Gene3D" id="3.40.50.620">
    <property type="entry name" value="HUPs"/>
    <property type="match status" value="1"/>
</dbReference>
<evidence type="ECO:0000259" key="16">
    <source>
        <dbReference type="SMART" id="SM00904"/>
    </source>
</evidence>
<comment type="catalytic activity">
    <reaction evidence="14 15">
        <text>FMN + ATP + H(+) = FAD + diphosphate</text>
        <dbReference type="Rhea" id="RHEA:17237"/>
        <dbReference type="ChEBI" id="CHEBI:15378"/>
        <dbReference type="ChEBI" id="CHEBI:30616"/>
        <dbReference type="ChEBI" id="CHEBI:33019"/>
        <dbReference type="ChEBI" id="CHEBI:57692"/>
        <dbReference type="ChEBI" id="CHEBI:58210"/>
        <dbReference type="EC" id="2.7.7.2"/>
    </reaction>
</comment>
<comment type="caution">
    <text evidence="17">The sequence shown here is derived from an EMBL/GenBank/DDBJ whole genome shotgun (WGS) entry which is preliminary data.</text>
</comment>
<evidence type="ECO:0000256" key="3">
    <source>
        <dbReference type="ARBA" id="ARBA00005201"/>
    </source>
</evidence>
<evidence type="ECO:0000256" key="13">
    <source>
        <dbReference type="ARBA" id="ARBA00047880"/>
    </source>
</evidence>
<dbReference type="CDD" id="cd02064">
    <property type="entry name" value="FAD_synthetase_N"/>
    <property type="match status" value="1"/>
</dbReference>
<evidence type="ECO:0000256" key="8">
    <source>
        <dbReference type="ARBA" id="ARBA00022741"/>
    </source>
</evidence>
<dbReference type="SUPFAM" id="SSF52374">
    <property type="entry name" value="Nucleotidylyl transferase"/>
    <property type="match status" value="1"/>
</dbReference>
<comment type="catalytic activity">
    <reaction evidence="13 15">
        <text>riboflavin + ATP = FMN + ADP + H(+)</text>
        <dbReference type="Rhea" id="RHEA:14357"/>
        <dbReference type="ChEBI" id="CHEBI:15378"/>
        <dbReference type="ChEBI" id="CHEBI:30616"/>
        <dbReference type="ChEBI" id="CHEBI:57986"/>
        <dbReference type="ChEBI" id="CHEBI:58210"/>
        <dbReference type="ChEBI" id="CHEBI:456216"/>
        <dbReference type="EC" id="2.7.1.26"/>
    </reaction>
</comment>
<dbReference type="InterPro" id="IPR023465">
    <property type="entry name" value="Riboflavin_kinase_dom_sf"/>
</dbReference>
<evidence type="ECO:0000256" key="5">
    <source>
        <dbReference type="ARBA" id="ARBA00022643"/>
    </source>
</evidence>
<dbReference type="SUPFAM" id="SSF82114">
    <property type="entry name" value="Riboflavin kinase-like"/>
    <property type="match status" value="1"/>
</dbReference>
<dbReference type="EMBL" id="FOSK01000002">
    <property type="protein sequence ID" value="SFK13499.1"/>
    <property type="molecule type" value="Genomic_DNA"/>
</dbReference>
<dbReference type="NCBIfam" id="TIGR00083">
    <property type="entry name" value="ribF"/>
    <property type="match status" value="1"/>
</dbReference>
<dbReference type="PANTHER" id="PTHR22749:SF6">
    <property type="entry name" value="RIBOFLAVIN KINASE"/>
    <property type="match status" value="1"/>
</dbReference>
<evidence type="ECO:0000256" key="1">
    <source>
        <dbReference type="ARBA" id="ARBA00002121"/>
    </source>
</evidence>
<evidence type="ECO:0000256" key="15">
    <source>
        <dbReference type="PIRNR" id="PIRNR004491"/>
    </source>
</evidence>
<comment type="similarity">
    <text evidence="15">Belongs to the ribF family.</text>
</comment>
<evidence type="ECO:0000256" key="11">
    <source>
        <dbReference type="ARBA" id="ARBA00022840"/>
    </source>
</evidence>
<dbReference type="EC" id="2.7.1.26" evidence="15"/>
<comment type="pathway">
    <text evidence="2 15">Cofactor biosynthesis; FAD biosynthesis; FAD from FMN: step 1/1.</text>
</comment>
<dbReference type="InterPro" id="IPR023468">
    <property type="entry name" value="Riboflavin_kinase"/>
</dbReference>
<keyword evidence="10 15" id="KW-0274">FAD</keyword>
<keyword evidence="18" id="KW-1185">Reference proteome</keyword>
<comment type="function">
    <text evidence="1">Catalyzes the phosphorylation of riboflavin to FMN followed by the adenylation of FMN to FAD.</text>
</comment>
<dbReference type="Proteomes" id="UP000199598">
    <property type="component" value="Unassembled WGS sequence"/>
</dbReference>
<keyword evidence="11 15" id="KW-0067">ATP-binding</keyword>
<evidence type="ECO:0000256" key="14">
    <source>
        <dbReference type="ARBA" id="ARBA00049494"/>
    </source>
</evidence>
<dbReference type="SMART" id="SM00904">
    <property type="entry name" value="Flavokinase"/>
    <property type="match status" value="1"/>
</dbReference>
<keyword evidence="8 15" id="KW-0547">Nucleotide-binding</keyword>
<organism evidence="17 18">
    <name type="scientific">Pseudovibrio ascidiaceicola</name>
    <dbReference type="NCBI Taxonomy" id="285279"/>
    <lineage>
        <taxon>Bacteria</taxon>
        <taxon>Pseudomonadati</taxon>
        <taxon>Pseudomonadota</taxon>
        <taxon>Alphaproteobacteria</taxon>
        <taxon>Hyphomicrobiales</taxon>
        <taxon>Stappiaceae</taxon>
        <taxon>Pseudovibrio</taxon>
    </lineage>
</organism>
<comment type="pathway">
    <text evidence="3 15">Cofactor biosynthesis; FMN biosynthesis; FMN from riboflavin (ATP route): step 1/1.</text>
</comment>
<accession>A0A1I3X2G3</accession>
<evidence type="ECO:0000256" key="12">
    <source>
        <dbReference type="ARBA" id="ARBA00023268"/>
    </source>
</evidence>
<dbReference type="InterPro" id="IPR002606">
    <property type="entry name" value="Riboflavin_kinase_bac"/>
</dbReference>
<dbReference type="Pfam" id="PF01687">
    <property type="entry name" value="Flavokinase"/>
    <property type="match status" value="1"/>
</dbReference>
<evidence type="ECO:0000313" key="18">
    <source>
        <dbReference type="Proteomes" id="UP000199598"/>
    </source>
</evidence>
<dbReference type="InterPro" id="IPR015864">
    <property type="entry name" value="FAD_synthase"/>
</dbReference>
<dbReference type="EC" id="2.7.7.2" evidence="15"/>
<gene>
    <name evidence="17" type="ORF">SAMN04488518_102319</name>
</gene>
<keyword evidence="4 15" id="KW-0285">Flavoprotein</keyword>
<evidence type="ECO:0000256" key="9">
    <source>
        <dbReference type="ARBA" id="ARBA00022777"/>
    </source>
</evidence>
<evidence type="ECO:0000256" key="2">
    <source>
        <dbReference type="ARBA" id="ARBA00004726"/>
    </source>
</evidence>
<feature type="domain" description="Riboflavin kinase" evidence="16">
    <location>
        <begin position="194"/>
        <end position="317"/>
    </location>
</feature>
<dbReference type="GO" id="GO:0016301">
    <property type="term" value="F:kinase activity"/>
    <property type="evidence" value="ECO:0007669"/>
    <property type="project" value="UniProtKB-KW"/>
</dbReference>
<keyword evidence="9 15" id="KW-0418">Kinase</keyword>
<dbReference type="NCBIfam" id="NF004160">
    <property type="entry name" value="PRK05627.1-3"/>
    <property type="match status" value="1"/>
</dbReference>
<protein>
    <recommendedName>
        <fullName evidence="15">Riboflavin biosynthesis protein</fullName>
    </recommendedName>
    <domain>
        <recommendedName>
            <fullName evidence="15">Riboflavin kinase</fullName>
            <ecNumber evidence="15">2.7.1.26</ecNumber>
        </recommendedName>
        <alternativeName>
            <fullName evidence="15">Flavokinase</fullName>
        </alternativeName>
    </domain>
    <domain>
        <recommendedName>
            <fullName evidence="15">FMN adenylyltransferase</fullName>
            <ecNumber evidence="15">2.7.7.2</ecNumber>
        </recommendedName>
        <alternativeName>
            <fullName evidence="15">FAD pyrophosphorylase</fullName>
        </alternativeName>
        <alternativeName>
            <fullName evidence="15">FAD synthase</fullName>
        </alternativeName>
    </domain>
</protein>
<evidence type="ECO:0000313" key="17">
    <source>
        <dbReference type="EMBL" id="SFK13499.1"/>
    </source>
</evidence>
<keyword evidence="5 15" id="KW-0288">FMN</keyword>
<evidence type="ECO:0000256" key="7">
    <source>
        <dbReference type="ARBA" id="ARBA00022695"/>
    </source>
</evidence>
<dbReference type="PANTHER" id="PTHR22749">
    <property type="entry name" value="RIBOFLAVIN KINASE/FMN ADENYLYLTRANSFERASE"/>
    <property type="match status" value="1"/>
</dbReference>
<dbReference type="PIRSF" id="PIRSF004491">
    <property type="entry name" value="FAD_Synth"/>
    <property type="match status" value="1"/>
</dbReference>
<keyword evidence="12" id="KW-0511">Multifunctional enzyme</keyword>
<keyword evidence="7 15" id="KW-0548">Nucleotidyltransferase</keyword>
<dbReference type="Gene3D" id="2.40.30.30">
    <property type="entry name" value="Riboflavin kinase-like"/>
    <property type="match status" value="1"/>
</dbReference>
<evidence type="ECO:0000256" key="10">
    <source>
        <dbReference type="ARBA" id="ARBA00022827"/>
    </source>
</evidence>
<dbReference type="InterPro" id="IPR015865">
    <property type="entry name" value="Riboflavin_kinase_bac/euk"/>
</dbReference>
<reference evidence="17 18" key="1">
    <citation type="submission" date="2016-10" db="EMBL/GenBank/DDBJ databases">
        <authorList>
            <person name="Varghese N."/>
            <person name="Submissions S."/>
        </authorList>
    </citation>
    <scope>NUCLEOTIDE SEQUENCE [LARGE SCALE GENOMIC DNA]</scope>
    <source>
        <strain evidence="17 18">DSM 16392</strain>
    </source>
</reference>
<dbReference type="Pfam" id="PF06574">
    <property type="entry name" value="FAD_syn"/>
    <property type="match status" value="1"/>
</dbReference>
<dbReference type="GO" id="GO:0016779">
    <property type="term" value="F:nucleotidyltransferase activity"/>
    <property type="evidence" value="ECO:0007669"/>
    <property type="project" value="UniProtKB-KW"/>
</dbReference>
<keyword evidence="6 15" id="KW-0808">Transferase</keyword>
<dbReference type="RefSeq" id="WP_093517524.1">
    <property type="nucleotide sequence ID" value="NZ_FOSK01000002.1"/>
</dbReference>
<proteinExistence type="inferred from homology"/>
<sequence>MGEPIKQAHSFQHITDLAQFPEKLRGGVVAIGNFDGVHRGHRAVLDLARDEAAKRGVPALAMTFEPHPRTFFRPDQSVFRLTPSHVKAEIFEAEHLDGVIELPFTKEFASMAAEDFVKDILVERLGISQSITGYDFHFGKGRQGTPEFLEQAGEAYRFAVTIVGAEGDEGGEIISSSRIRAALAEGELAVANGLLGYRYFVEATVQHGEKRGRELGYPTANLKLADNCELKEGVYAVQIKIDGVMHDGVASFGRRPTFDDGAPLLEVHVFDFTGDLYEKPVTVCFIGFIRAELKFDGIEALISQMDQDSAEARAMIASMRPLSHLDQMLNTDG</sequence>